<reference evidence="1" key="1">
    <citation type="journal article" date="2014" name="Front. Microbiol.">
        <title>High frequency of phylogenetically diverse reductive dehalogenase-homologous genes in deep subseafloor sedimentary metagenomes.</title>
        <authorList>
            <person name="Kawai M."/>
            <person name="Futagami T."/>
            <person name="Toyoda A."/>
            <person name="Takaki Y."/>
            <person name="Nishi S."/>
            <person name="Hori S."/>
            <person name="Arai W."/>
            <person name="Tsubouchi T."/>
            <person name="Morono Y."/>
            <person name="Uchiyama I."/>
            <person name="Ito T."/>
            <person name="Fujiyama A."/>
            <person name="Inagaki F."/>
            <person name="Takami H."/>
        </authorList>
    </citation>
    <scope>NUCLEOTIDE SEQUENCE</scope>
    <source>
        <strain evidence="1">Expedition CK06-06</strain>
    </source>
</reference>
<gene>
    <name evidence="1" type="ORF">S12H4_47213</name>
</gene>
<evidence type="ECO:0000313" key="1">
    <source>
        <dbReference type="EMBL" id="GAJ08760.1"/>
    </source>
</evidence>
<proteinExistence type="predicted"/>
<accession>X1VKV0</accession>
<dbReference type="SUPFAM" id="SSF117281">
    <property type="entry name" value="Kelch motif"/>
    <property type="match status" value="1"/>
</dbReference>
<feature type="non-terminal residue" evidence="1">
    <location>
        <position position="1"/>
    </location>
</feature>
<organism evidence="1">
    <name type="scientific">marine sediment metagenome</name>
    <dbReference type="NCBI Taxonomy" id="412755"/>
    <lineage>
        <taxon>unclassified sequences</taxon>
        <taxon>metagenomes</taxon>
        <taxon>ecological metagenomes</taxon>
    </lineage>
</organism>
<dbReference type="EMBL" id="BARW01029375">
    <property type="protein sequence ID" value="GAJ08760.1"/>
    <property type="molecule type" value="Genomic_DNA"/>
</dbReference>
<dbReference type="Gene3D" id="2.120.10.80">
    <property type="entry name" value="Kelch-type beta propeller"/>
    <property type="match status" value="1"/>
</dbReference>
<sequence>ESMITNRIGGYSTVFDPGSDFVIVTGGSRLSGTGPVYLTECELYDPDTETWSETSALTEGRSGHRATVLQNGMVLVSGGYNDEGYLSSCELYETKINMN</sequence>
<protein>
    <submittedName>
        <fullName evidence="1">Uncharacterized protein</fullName>
    </submittedName>
</protein>
<dbReference type="AlphaFoldDB" id="X1VKV0"/>
<dbReference type="InterPro" id="IPR015915">
    <property type="entry name" value="Kelch-typ_b-propeller"/>
</dbReference>
<comment type="caution">
    <text evidence="1">The sequence shown here is derived from an EMBL/GenBank/DDBJ whole genome shotgun (WGS) entry which is preliminary data.</text>
</comment>
<name>X1VKV0_9ZZZZ</name>
<dbReference type="SMART" id="SM00612">
    <property type="entry name" value="Kelch"/>
    <property type="match status" value="1"/>
</dbReference>
<dbReference type="InterPro" id="IPR006652">
    <property type="entry name" value="Kelch_1"/>
</dbReference>